<keyword evidence="1" id="KW-0812">Transmembrane</keyword>
<evidence type="ECO:0000256" key="1">
    <source>
        <dbReference type="SAM" id="Phobius"/>
    </source>
</evidence>
<proteinExistence type="predicted"/>
<keyword evidence="1" id="KW-0472">Membrane</keyword>
<name>A0ABN2YH40_9ACTN</name>
<gene>
    <name evidence="2" type="ORF">GCM10009727_17000</name>
</gene>
<accession>A0ABN2YH40</accession>
<sequence>MAARTSVADPAVQAAVDARHQFVCRTWTPDAAAQKVPPAQNEPDVFAQPWYLRAMNLIAASVGATFVLGVALDRPSPSPALMTIAGAGAWTRVRRSWCGLSRVSGWCGR</sequence>
<organism evidence="2 3">
    <name type="scientific">Actinomadura napierensis</name>
    <dbReference type="NCBI Taxonomy" id="267854"/>
    <lineage>
        <taxon>Bacteria</taxon>
        <taxon>Bacillati</taxon>
        <taxon>Actinomycetota</taxon>
        <taxon>Actinomycetes</taxon>
        <taxon>Streptosporangiales</taxon>
        <taxon>Thermomonosporaceae</taxon>
        <taxon>Actinomadura</taxon>
    </lineage>
</organism>
<evidence type="ECO:0000313" key="3">
    <source>
        <dbReference type="Proteomes" id="UP001501020"/>
    </source>
</evidence>
<reference evidence="2 3" key="1">
    <citation type="journal article" date="2019" name="Int. J. Syst. Evol. Microbiol.">
        <title>The Global Catalogue of Microorganisms (GCM) 10K type strain sequencing project: providing services to taxonomists for standard genome sequencing and annotation.</title>
        <authorList>
            <consortium name="The Broad Institute Genomics Platform"/>
            <consortium name="The Broad Institute Genome Sequencing Center for Infectious Disease"/>
            <person name="Wu L."/>
            <person name="Ma J."/>
        </authorList>
    </citation>
    <scope>NUCLEOTIDE SEQUENCE [LARGE SCALE GENOMIC DNA]</scope>
    <source>
        <strain evidence="2 3">JCM 13850</strain>
    </source>
</reference>
<keyword evidence="3" id="KW-1185">Reference proteome</keyword>
<evidence type="ECO:0000313" key="2">
    <source>
        <dbReference type="EMBL" id="GAA2127310.1"/>
    </source>
</evidence>
<keyword evidence="1" id="KW-1133">Transmembrane helix</keyword>
<comment type="caution">
    <text evidence="2">The sequence shown here is derived from an EMBL/GenBank/DDBJ whole genome shotgun (WGS) entry which is preliminary data.</text>
</comment>
<dbReference type="EMBL" id="BAAAMR010000010">
    <property type="protein sequence ID" value="GAA2127310.1"/>
    <property type="molecule type" value="Genomic_DNA"/>
</dbReference>
<feature type="transmembrane region" description="Helical" evidence="1">
    <location>
        <begin position="50"/>
        <end position="72"/>
    </location>
</feature>
<protein>
    <submittedName>
        <fullName evidence="2">Uncharacterized protein</fullName>
    </submittedName>
</protein>
<dbReference type="Proteomes" id="UP001501020">
    <property type="component" value="Unassembled WGS sequence"/>
</dbReference>